<dbReference type="RefSeq" id="WP_006502067.1">
    <property type="nucleotide sequence ID" value="NZ_BAGZ01000005.1"/>
</dbReference>
<comment type="caution">
    <text evidence="9">The sequence shown here is derived from an EMBL/GenBank/DDBJ whole genome shotgun (WGS) entry which is preliminary data.</text>
</comment>
<feature type="transmembrane region" description="Helical" evidence="7">
    <location>
        <begin position="27"/>
        <end position="48"/>
    </location>
</feature>
<organism evidence="9 10">
    <name type="scientific">Austwickia chelonae NBRC 105200</name>
    <dbReference type="NCBI Taxonomy" id="1184607"/>
    <lineage>
        <taxon>Bacteria</taxon>
        <taxon>Bacillati</taxon>
        <taxon>Actinomycetota</taxon>
        <taxon>Actinomycetes</taxon>
        <taxon>Micrococcales</taxon>
        <taxon>Dermatophilaceae</taxon>
        <taxon>Austwickia</taxon>
    </lineage>
</organism>
<comment type="subcellular location">
    <subcellularLocation>
        <location evidence="1 7">Cell membrane</location>
        <topology evidence="1 7">Multi-pass membrane protein</topology>
    </subcellularLocation>
</comment>
<dbReference type="PANTHER" id="PTHR43386">
    <property type="entry name" value="OLIGOPEPTIDE TRANSPORT SYSTEM PERMEASE PROTEIN APPC"/>
    <property type="match status" value="1"/>
</dbReference>
<evidence type="ECO:0000259" key="8">
    <source>
        <dbReference type="PROSITE" id="PS50928"/>
    </source>
</evidence>
<feature type="transmembrane region" description="Helical" evidence="7">
    <location>
        <begin position="202"/>
        <end position="224"/>
    </location>
</feature>
<dbReference type="eggNOG" id="COG1173">
    <property type="taxonomic scope" value="Bacteria"/>
</dbReference>
<evidence type="ECO:0000256" key="4">
    <source>
        <dbReference type="ARBA" id="ARBA00022692"/>
    </source>
</evidence>
<protein>
    <submittedName>
        <fullName evidence="9">Putative ABC transporter permease protein</fullName>
    </submittedName>
</protein>
<dbReference type="Proteomes" id="UP000008495">
    <property type="component" value="Unassembled WGS sequence"/>
</dbReference>
<dbReference type="InterPro" id="IPR000515">
    <property type="entry name" value="MetI-like"/>
</dbReference>
<sequence length="293" mass="30565">MTEKQLPLPPAPEIAPGAIRGRLPRGALVAGVFLVGALLATTALSFLWTPYDPVLIDDTPRLLPPSGEHFFGTDAFGRDVFSRILHGSRTTLFVGVVAVAVAAGVGVPLGLSAAMSSRRWLDELVMRTSDVLLAFPALLLAIMSTAVFGASTGMAMVAIGIANIPAFARVARAGALAVMASDYVSAARVAGRSSLAVARQHVLPNIASLLIVQVSVSFAMAVLAEAALSYLGLGTPPPTPSWGRMLQESQDFLSTEPLLAFFPGTAIAVAVLGFNLLGDGLRDLLDPRLEGRR</sequence>
<dbReference type="EMBL" id="BAGZ01000005">
    <property type="protein sequence ID" value="GAB77315.1"/>
    <property type="molecule type" value="Genomic_DNA"/>
</dbReference>
<dbReference type="GO" id="GO:0005886">
    <property type="term" value="C:plasma membrane"/>
    <property type="evidence" value="ECO:0007669"/>
    <property type="project" value="UniProtKB-SubCell"/>
</dbReference>
<evidence type="ECO:0000256" key="3">
    <source>
        <dbReference type="ARBA" id="ARBA00022475"/>
    </source>
</evidence>
<evidence type="ECO:0000256" key="6">
    <source>
        <dbReference type="ARBA" id="ARBA00023136"/>
    </source>
</evidence>
<dbReference type="InterPro" id="IPR035906">
    <property type="entry name" value="MetI-like_sf"/>
</dbReference>
<dbReference type="STRING" id="100225.SAMN05421595_1142"/>
<evidence type="ECO:0000256" key="1">
    <source>
        <dbReference type="ARBA" id="ARBA00004651"/>
    </source>
</evidence>
<comment type="similarity">
    <text evidence="7">Belongs to the binding-protein-dependent transport system permease family.</text>
</comment>
<accession>K6VPL2</accession>
<gene>
    <name evidence="9" type="ORF">AUCHE_05_02200</name>
</gene>
<feature type="transmembrane region" description="Helical" evidence="7">
    <location>
        <begin position="92"/>
        <end position="111"/>
    </location>
</feature>
<feature type="transmembrane region" description="Helical" evidence="7">
    <location>
        <begin position="131"/>
        <end position="164"/>
    </location>
</feature>
<keyword evidence="6 7" id="KW-0472">Membrane</keyword>
<feature type="domain" description="ABC transmembrane type-1" evidence="8">
    <location>
        <begin position="88"/>
        <end position="278"/>
    </location>
</feature>
<dbReference type="SUPFAM" id="SSF161098">
    <property type="entry name" value="MetI-like"/>
    <property type="match status" value="1"/>
</dbReference>
<dbReference type="CDD" id="cd06261">
    <property type="entry name" value="TM_PBP2"/>
    <property type="match status" value="1"/>
</dbReference>
<dbReference type="PANTHER" id="PTHR43386:SF25">
    <property type="entry name" value="PEPTIDE ABC TRANSPORTER PERMEASE PROTEIN"/>
    <property type="match status" value="1"/>
</dbReference>
<keyword evidence="10" id="KW-1185">Reference proteome</keyword>
<evidence type="ECO:0000256" key="2">
    <source>
        <dbReference type="ARBA" id="ARBA00022448"/>
    </source>
</evidence>
<name>K6VPL2_9MICO</name>
<keyword evidence="3" id="KW-1003">Cell membrane</keyword>
<feature type="transmembrane region" description="Helical" evidence="7">
    <location>
        <begin position="258"/>
        <end position="278"/>
    </location>
</feature>
<dbReference type="PROSITE" id="PS50928">
    <property type="entry name" value="ABC_TM1"/>
    <property type="match status" value="1"/>
</dbReference>
<evidence type="ECO:0000256" key="5">
    <source>
        <dbReference type="ARBA" id="ARBA00022989"/>
    </source>
</evidence>
<evidence type="ECO:0000313" key="10">
    <source>
        <dbReference type="Proteomes" id="UP000008495"/>
    </source>
</evidence>
<proteinExistence type="inferred from homology"/>
<evidence type="ECO:0000256" key="7">
    <source>
        <dbReference type="RuleBase" id="RU363032"/>
    </source>
</evidence>
<dbReference type="AlphaFoldDB" id="K6VPL2"/>
<keyword evidence="5 7" id="KW-1133">Transmembrane helix</keyword>
<dbReference type="InterPro" id="IPR050366">
    <property type="entry name" value="BP-dependent_transpt_permease"/>
</dbReference>
<keyword evidence="4 7" id="KW-0812">Transmembrane</keyword>
<reference evidence="9 10" key="1">
    <citation type="submission" date="2012-08" db="EMBL/GenBank/DDBJ databases">
        <title>Whole genome shotgun sequence of Austwickia chelonae NBRC 105200.</title>
        <authorList>
            <person name="Yoshida I."/>
            <person name="Hosoyama A."/>
            <person name="Tsuchikane K."/>
            <person name="Katsumata H."/>
            <person name="Ando Y."/>
            <person name="Ohji S."/>
            <person name="Hamada M."/>
            <person name="Tamura T."/>
            <person name="Yamazoe A."/>
            <person name="Yamazaki S."/>
            <person name="Fujita N."/>
        </authorList>
    </citation>
    <scope>NUCLEOTIDE SEQUENCE [LARGE SCALE GENOMIC DNA]</scope>
    <source>
        <strain evidence="9 10">NBRC 105200</strain>
    </source>
</reference>
<dbReference type="Pfam" id="PF00528">
    <property type="entry name" value="BPD_transp_1"/>
    <property type="match status" value="1"/>
</dbReference>
<evidence type="ECO:0000313" key="9">
    <source>
        <dbReference type="EMBL" id="GAB77315.1"/>
    </source>
</evidence>
<dbReference type="Gene3D" id="1.10.3720.10">
    <property type="entry name" value="MetI-like"/>
    <property type="match status" value="1"/>
</dbReference>
<keyword evidence="2 7" id="KW-0813">Transport</keyword>
<dbReference type="GO" id="GO:0055085">
    <property type="term" value="P:transmembrane transport"/>
    <property type="evidence" value="ECO:0007669"/>
    <property type="project" value="InterPro"/>
</dbReference>